<sequence length="347" mass="38682">MVRRSPYAVIGFILILCFVVGIERTTAVPYLWQTNSAGNDVHIYELETFLLVKQLVVGPEPHGIAAPDDAHVVYISLENNASQQGELLWVDPKSYAIRHRLAVGPEPHAIATTPNGRWVYVPCRDGSYWVIDAQSKTVTTRIYTGGRPHNTVASRDGRYMYLSPMGTPKQVTIVDIEAGHRVVGHIPFGGSVRPPALTADQSLFFQHVDGLNGFQVADIAQRSVIATIAHSTKLGRFIPIKRLGWLTPQGFKRCHGLAIRPDQREIWSVCAEYLTIHALRPPDFPEQRALQLAGKGYWLTFTPDSRYAFVALRRRQQVAVVDTETKAVVRHLDAGQSPKRNLVITLP</sequence>
<evidence type="ECO:0000313" key="1">
    <source>
        <dbReference type="EMBL" id="ETX06328.1"/>
    </source>
</evidence>
<dbReference type="HOGENOM" id="CLU_798513_0_0_7"/>
<proteinExistence type="predicted"/>
<organism evidence="1 2">
    <name type="scientific">Candidatus Entotheonella gemina</name>
    <dbReference type="NCBI Taxonomy" id="1429439"/>
    <lineage>
        <taxon>Bacteria</taxon>
        <taxon>Pseudomonadati</taxon>
        <taxon>Nitrospinota/Tectimicrobiota group</taxon>
        <taxon>Candidatus Tectimicrobiota</taxon>
        <taxon>Candidatus Entotheonellia</taxon>
        <taxon>Candidatus Entotheonellales</taxon>
        <taxon>Candidatus Entotheonellaceae</taxon>
        <taxon>Candidatus Entotheonella</taxon>
    </lineage>
</organism>
<dbReference type="InterPro" id="IPR015943">
    <property type="entry name" value="WD40/YVTN_repeat-like_dom_sf"/>
</dbReference>
<protein>
    <submittedName>
        <fullName evidence="1">Uncharacterized protein</fullName>
    </submittedName>
</protein>
<dbReference type="Pfam" id="PF02239">
    <property type="entry name" value="Cytochrom_D1"/>
    <property type="match status" value="1"/>
</dbReference>
<reference evidence="1 2" key="1">
    <citation type="journal article" date="2014" name="Nature">
        <title>An environmental bacterial taxon with a large and distinct metabolic repertoire.</title>
        <authorList>
            <person name="Wilson M.C."/>
            <person name="Mori T."/>
            <person name="Ruckert C."/>
            <person name="Uria A.R."/>
            <person name="Helf M.J."/>
            <person name="Takada K."/>
            <person name="Gernert C."/>
            <person name="Steffens U.A."/>
            <person name="Heycke N."/>
            <person name="Schmitt S."/>
            <person name="Rinke C."/>
            <person name="Helfrich E.J."/>
            <person name="Brachmann A.O."/>
            <person name="Gurgui C."/>
            <person name="Wakimoto T."/>
            <person name="Kracht M."/>
            <person name="Crusemann M."/>
            <person name="Hentschel U."/>
            <person name="Abe I."/>
            <person name="Matsunaga S."/>
            <person name="Kalinowski J."/>
            <person name="Takeyama H."/>
            <person name="Piel J."/>
        </authorList>
    </citation>
    <scope>NUCLEOTIDE SEQUENCE [LARGE SCALE GENOMIC DNA]</scope>
    <source>
        <strain evidence="2">TSY2</strain>
    </source>
</reference>
<dbReference type="AlphaFoldDB" id="W4M834"/>
<dbReference type="InterPro" id="IPR011045">
    <property type="entry name" value="N2O_reductase_N"/>
</dbReference>
<comment type="caution">
    <text evidence="1">The sequence shown here is derived from an EMBL/GenBank/DDBJ whole genome shotgun (WGS) entry which is preliminary data.</text>
</comment>
<dbReference type="EMBL" id="AZHX01000728">
    <property type="protein sequence ID" value="ETX06328.1"/>
    <property type="molecule type" value="Genomic_DNA"/>
</dbReference>
<dbReference type="Proteomes" id="UP000019140">
    <property type="component" value="Unassembled WGS sequence"/>
</dbReference>
<name>W4M834_9BACT</name>
<dbReference type="InterPro" id="IPR051200">
    <property type="entry name" value="Host-pathogen_enzymatic-act"/>
</dbReference>
<evidence type="ECO:0000313" key="2">
    <source>
        <dbReference type="Proteomes" id="UP000019140"/>
    </source>
</evidence>
<gene>
    <name evidence="1" type="ORF">ETSY2_17775</name>
</gene>
<accession>W4M834</accession>
<keyword evidence="2" id="KW-1185">Reference proteome</keyword>
<dbReference type="PANTHER" id="PTHR47197:SF3">
    <property type="entry name" value="DIHYDRO-HEME D1 DEHYDROGENASE"/>
    <property type="match status" value="1"/>
</dbReference>
<dbReference type="SUPFAM" id="SSF50974">
    <property type="entry name" value="Nitrous oxide reductase, N-terminal domain"/>
    <property type="match status" value="1"/>
</dbReference>
<dbReference type="Gene3D" id="2.130.10.10">
    <property type="entry name" value="YVTN repeat-like/Quinoprotein amine dehydrogenase"/>
    <property type="match status" value="2"/>
</dbReference>
<dbReference type="PANTHER" id="PTHR47197">
    <property type="entry name" value="PROTEIN NIRF"/>
    <property type="match status" value="1"/>
</dbReference>